<evidence type="ECO:0000313" key="2">
    <source>
        <dbReference type="EMBL" id="KAK6359081.1"/>
    </source>
</evidence>
<accession>A0AAV9VD69</accession>
<reference evidence="2 3" key="1">
    <citation type="submission" date="2019-10" db="EMBL/GenBank/DDBJ databases">
        <authorList>
            <person name="Palmer J.M."/>
        </authorList>
    </citation>
    <scope>NUCLEOTIDE SEQUENCE [LARGE SCALE GENOMIC DNA]</scope>
    <source>
        <strain evidence="2 3">TWF696</strain>
    </source>
</reference>
<evidence type="ECO:0000313" key="3">
    <source>
        <dbReference type="Proteomes" id="UP001375240"/>
    </source>
</evidence>
<comment type="caution">
    <text evidence="2">The sequence shown here is derived from an EMBL/GenBank/DDBJ whole genome shotgun (WGS) entry which is preliminary data.</text>
</comment>
<gene>
    <name evidence="2" type="ORF">TWF696_000249</name>
</gene>
<name>A0AAV9VD69_9PEZI</name>
<feature type="compositionally biased region" description="Acidic residues" evidence="1">
    <location>
        <begin position="174"/>
        <end position="189"/>
    </location>
</feature>
<dbReference type="Proteomes" id="UP001375240">
    <property type="component" value="Unassembled WGS sequence"/>
</dbReference>
<dbReference type="EMBL" id="JAVHNQ010000001">
    <property type="protein sequence ID" value="KAK6359081.1"/>
    <property type="molecule type" value="Genomic_DNA"/>
</dbReference>
<sequence>MSLFSTLTTFAASTLVDSYKQAQPRPAPQQVTVEEIDEPTPPPLPSRRLPQIEFSFTAPAPAAPRIAMQPVGLPQNSIWTTMSYPIPRGPCLQKSSLISACSCQRFMVHPLKATSSFDCDGCGHHASFHRMKSHEEEVEQAARARDSASETQSRDARDARVRALMVMPPPPMETDGEDDETLDGEEDEDVAGRPARKRLAVNRAGSEASESSARRGGTGRRGGAASSTRTGKRKRTEAVVLE</sequence>
<feature type="region of interest" description="Disordered" evidence="1">
    <location>
        <begin position="21"/>
        <end position="49"/>
    </location>
</feature>
<keyword evidence="3" id="KW-1185">Reference proteome</keyword>
<dbReference type="AlphaFoldDB" id="A0AAV9VD69"/>
<proteinExistence type="predicted"/>
<organism evidence="2 3">
    <name type="scientific">Orbilia brochopaga</name>
    <dbReference type="NCBI Taxonomy" id="3140254"/>
    <lineage>
        <taxon>Eukaryota</taxon>
        <taxon>Fungi</taxon>
        <taxon>Dikarya</taxon>
        <taxon>Ascomycota</taxon>
        <taxon>Pezizomycotina</taxon>
        <taxon>Orbiliomycetes</taxon>
        <taxon>Orbiliales</taxon>
        <taxon>Orbiliaceae</taxon>
        <taxon>Orbilia</taxon>
    </lineage>
</organism>
<feature type="compositionally biased region" description="Basic and acidic residues" evidence="1">
    <location>
        <begin position="140"/>
        <end position="161"/>
    </location>
</feature>
<evidence type="ECO:0000256" key="1">
    <source>
        <dbReference type="SAM" id="MobiDB-lite"/>
    </source>
</evidence>
<feature type="compositionally biased region" description="Low complexity" evidence="1">
    <location>
        <begin position="203"/>
        <end position="215"/>
    </location>
</feature>
<protein>
    <submittedName>
        <fullName evidence="2">Uncharacterized protein</fullName>
    </submittedName>
</protein>
<feature type="region of interest" description="Disordered" evidence="1">
    <location>
        <begin position="133"/>
        <end position="242"/>
    </location>
</feature>